<evidence type="ECO:0000313" key="3">
    <source>
        <dbReference type="EMBL" id="MET3658076.1"/>
    </source>
</evidence>
<evidence type="ECO:0000256" key="1">
    <source>
        <dbReference type="ARBA" id="ARBA00022679"/>
    </source>
</evidence>
<organism evidence="3 4">
    <name type="scientific">Sporosarcina psychrophila</name>
    <name type="common">Bacillus psychrophilus</name>
    <dbReference type="NCBI Taxonomy" id="1476"/>
    <lineage>
        <taxon>Bacteria</taxon>
        <taxon>Bacillati</taxon>
        <taxon>Bacillota</taxon>
        <taxon>Bacilli</taxon>
        <taxon>Bacillales</taxon>
        <taxon>Caryophanaceae</taxon>
        <taxon>Sporosarcina</taxon>
    </lineage>
</organism>
<name>A0ABV2KAG2_SPOPS</name>
<keyword evidence="1 3" id="KW-0808">Transferase</keyword>
<dbReference type="EMBL" id="JBEPME010000004">
    <property type="protein sequence ID" value="MET3658076.1"/>
    <property type="molecule type" value="Genomic_DNA"/>
</dbReference>
<accession>A0ABV2KAG2</accession>
<dbReference type="GO" id="GO:0016740">
    <property type="term" value="F:transferase activity"/>
    <property type="evidence" value="ECO:0007669"/>
    <property type="project" value="UniProtKB-KW"/>
</dbReference>
<dbReference type="SUPFAM" id="SSF56214">
    <property type="entry name" value="4'-phosphopantetheinyl transferase"/>
    <property type="match status" value="2"/>
</dbReference>
<dbReference type="Pfam" id="PF01648">
    <property type="entry name" value="ACPS"/>
    <property type="match status" value="1"/>
</dbReference>
<sequence>MQFSLNMQFNRKHERFFANLYVISDYVINNDYLILEEFLGANEKIAYGNLLSVGRKKEYLFGRYAAKKSALTHLSAGNIQEIETLSGIFNHPILRLPKNTDNISVSISHSAQMIIAITFSEKHPVSVDTEILSLENTNKINNVILQEEKDILSSLNISKEIGYTLLWSSKESLSKIIRTGFTLPLETMEINNIYREKGFYYCEFKLFIQYKTVSWIINNNLITVCMPNRSNLDYQSFEREIESCAIYEI</sequence>
<dbReference type="Proteomes" id="UP001549104">
    <property type="component" value="Unassembled WGS sequence"/>
</dbReference>
<protein>
    <submittedName>
        <fullName evidence="3">Phosphopantetheinyl transferase (Holo-ACP synthase)</fullName>
    </submittedName>
</protein>
<reference evidence="3 4" key="1">
    <citation type="submission" date="2024-06" db="EMBL/GenBank/DDBJ databases">
        <title>Sorghum-associated microbial communities from plants grown in Nebraska, USA.</title>
        <authorList>
            <person name="Schachtman D."/>
        </authorList>
    </citation>
    <scope>NUCLEOTIDE SEQUENCE [LARGE SCALE GENOMIC DNA]</scope>
    <source>
        <strain evidence="3 4">1288</strain>
    </source>
</reference>
<proteinExistence type="predicted"/>
<dbReference type="InterPro" id="IPR008278">
    <property type="entry name" value="4-PPantetheinyl_Trfase_dom"/>
</dbReference>
<evidence type="ECO:0000313" key="4">
    <source>
        <dbReference type="Proteomes" id="UP001549104"/>
    </source>
</evidence>
<dbReference type="InterPro" id="IPR037143">
    <property type="entry name" value="4-PPantetheinyl_Trfase_dom_sf"/>
</dbReference>
<dbReference type="RefSeq" id="WP_354313757.1">
    <property type="nucleotide sequence ID" value="NZ_JBEPME010000004.1"/>
</dbReference>
<comment type="caution">
    <text evidence="3">The sequence shown here is derived from an EMBL/GenBank/DDBJ whole genome shotgun (WGS) entry which is preliminary data.</text>
</comment>
<dbReference type="Gene3D" id="3.90.470.20">
    <property type="entry name" value="4'-phosphopantetheinyl transferase domain"/>
    <property type="match status" value="1"/>
</dbReference>
<gene>
    <name evidence="3" type="ORF">ABIC55_003173</name>
</gene>
<evidence type="ECO:0000259" key="2">
    <source>
        <dbReference type="Pfam" id="PF01648"/>
    </source>
</evidence>
<keyword evidence="4" id="KW-1185">Reference proteome</keyword>
<feature type="domain" description="4'-phosphopantetheinyl transferase" evidence="2">
    <location>
        <begin position="127"/>
        <end position="215"/>
    </location>
</feature>